<name>A0A5C6V1B7_9FLAO</name>
<dbReference type="SMART" id="SM00448">
    <property type="entry name" value="REC"/>
    <property type="match status" value="1"/>
</dbReference>
<evidence type="ECO:0000259" key="2">
    <source>
        <dbReference type="PROSITE" id="PS50110"/>
    </source>
</evidence>
<evidence type="ECO:0000313" key="3">
    <source>
        <dbReference type="EMBL" id="TXC79009.1"/>
    </source>
</evidence>
<comment type="caution">
    <text evidence="3">The sequence shown here is derived from an EMBL/GenBank/DDBJ whole genome shotgun (WGS) entry which is preliminary data.</text>
</comment>
<proteinExistence type="predicted"/>
<keyword evidence="4" id="KW-1185">Reference proteome</keyword>
<evidence type="ECO:0000256" key="1">
    <source>
        <dbReference type="PROSITE-ProRule" id="PRU00169"/>
    </source>
</evidence>
<dbReference type="Proteomes" id="UP000321168">
    <property type="component" value="Unassembled WGS sequence"/>
</dbReference>
<gene>
    <name evidence="3" type="ORF">FRX97_06240</name>
</gene>
<dbReference type="PROSITE" id="PS50110">
    <property type="entry name" value="RESPONSE_REGULATORY"/>
    <property type="match status" value="1"/>
</dbReference>
<feature type="domain" description="Response regulatory" evidence="2">
    <location>
        <begin position="6"/>
        <end position="133"/>
    </location>
</feature>
<organism evidence="3 4">
    <name type="scientific">Luteibaculum oceani</name>
    <dbReference type="NCBI Taxonomy" id="1294296"/>
    <lineage>
        <taxon>Bacteria</taxon>
        <taxon>Pseudomonadati</taxon>
        <taxon>Bacteroidota</taxon>
        <taxon>Flavobacteriia</taxon>
        <taxon>Flavobacteriales</taxon>
        <taxon>Luteibaculaceae</taxon>
        <taxon>Luteibaculum</taxon>
    </lineage>
</organism>
<accession>A0A5C6V1B7</accession>
<reference evidence="3 4" key="1">
    <citation type="submission" date="2019-08" db="EMBL/GenBank/DDBJ databases">
        <title>Genome of Luteibaculum oceani JCM 18817.</title>
        <authorList>
            <person name="Bowman J.P."/>
        </authorList>
    </citation>
    <scope>NUCLEOTIDE SEQUENCE [LARGE SCALE GENOMIC DNA]</scope>
    <source>
        <strain evidence="3 4">JCM 18817</strain>
    </source>
</reference>
<dbReference type="GO" id="GO:0000160">
    <property type="term" value="P:phosphorelay signal transduction system"/>
    <property type="evidence" value="ECO:0007669"/>
    <property type="project" value="InterPro"/>
</dbReference>
<dbReference type="Gene3D" id="3.40.50.2300">
    <property type="match status" value="1"/>
</dbReference>
<dbReference type="Pfam" id="PF00072">
    <property type="entry name" value="Response_reg"/>
    <property type="match status" value="1"/>
</dbReference>
<dbReference type="InterPro" id="IPR011006">
    <property type="entry name" value="CheY-like_superfamily"/>
</dbReference>
<dbReference type="PANTHER" id="PTHR44520">
    <property type="entry name" value="RESPONSE REGULATOR RCP1-RELATED"/>
    <property type="match status" value="1"/>
</dbReference>
<keyword evidence="1" id="KW-0597">Phosphoprotein</keyword>
<dbReference type="OrthoDB" id="673128at2"/>
<dbReference type="SUPFAM" id="SSF52172">
    <property type="entry name" value="CheY-like"/>
    <property type="match status" value="1"/>
</dbReference>
<protein>
    <submittedName>
        <fullName evidence="3">Response regulator</fullName>
    </submittedName>
</protein>
<evidence type="ECO:0000313" key="4">
    <source>
        <dbReference type="Proteomes" id="UP000321168"/>
    </source>
</evidence>
<sequence>MTKLDRILLVDDSRADNFLHKTILTKAQICEQVDIAMGGQEALDYLSTPVNGVYPQPQIIFLDINMPGMNGWEFLEHYEQLPPEQKGEQIVVMLTTSLNPDDRQRAEQIESISYFENKPLLEQKIHSIVAQFFGA</sequence>
<feature type="modified residue" description="4-aspartylphosphate" evidence="1">
    <location>
        <position position="63"/>
    </location>
</feature>
<dbReference type="EMBL" id="VORB01000005">
    <property type="protein sequence ID" value="TXC79009.1"/>
    <property type="molecule type" value="Genomic_DNA"/>
</dbReference>
<dbReference type="AlphaFoldDB" id="A0A5C6V1B7"/>
<dbReference type="PANTHER" id="PTHR44520:SF2">
    <property type="entry name" value="RESPONSE REGULATOR RCP1"/>
    <property type="match status" value="1"/>
</dbReference>
<dbReference type="InterPro" id="IPR001789">
    <property type="entry name" value="Sig_transdc_resp-reg_receiver"/>
</dbReference>
<dbReference type="InterPro" id="IPR052893">
    <property type="entry name" value="TCS_response_regulator"/>
</dbReference>